<organism evidence="1 2">
    <name type="scientific">Gossypium arboreum</name>
    <name type="common">Tree cotton</name>
    <name type="synonym">Gossypium nanking</name>
    <dbReference type="NCBI Taxonomy" id="29729"/>
    <lineage>
        <taxon>Eukaryota</taxon>
        <taxon>Viridiplantae</taxon>
        <taxon>Streptophyta</taxon>
        <taxon>Embryophyta</taxon>
        <taxon>Tracheophyta</taxon>
        <taxon>Spermatophyta</taxon>
        <taxon>Magnoliopsida</taxon>
        <taxon>eudicotyledons</taxon>
        <taxon>Gunneridae</taxon>
        <taxon>Pentapetalae</taxon>
        <taxon>rosids</taxon>
        <taxon>malvids</taxon>
        <taxon>Malvales</taxon>
        <taxon>Malvaceae</taxon>
        <taxon>Malvoideae</taxon>
        <taxon>Gossypium</taxon>
    </lineage>
</organism>
<dbReference type="Proteomes" id="UP000032142">
    <property type="component" value="Unassembled WGS sequence"/>
</dbReference>
<accession>A0A0B0N6W7</accession>
<dbReference type="AlphaFoldDB" id="A0A0B0N6W7"/>
<proteinExistence type="predicted"/>
<evidence type="ECO:0000313" key="2">
    <source>
        <dbReference type="Proteomes" id="UP000032142"/>
    </source>
</evidence>
<evidence type="ECO:0000313" key="1">
    <source>
        <dbReference type="EMBL" id="KHG07594.1"/>
    </source>
</evidence>
<gene>
    <name evidence="1" type="ORF">F383_34580</name>
</gene>
<keyword evidence="2" id="KW-1185">Reference proteome</keyword>
<dbReference type="EMBL" id="JRRC01477873">
    <property type="protein sequence ID" value="KHG07594.1"/>
    <property type="molecule type" value="Genomic_DNA"/>
</dbReference>
<protein>
    <submittedName>
        <fullName evidence="1">NADPH-dependent 7-cyano-7-deazaguanine reductase</fullName>
    </submittedName>
</protein>
<sequence>MQMLADLKAGRKGKDLRGKFPIHGKHADPPRVRSHACESCRWPAVEPSFYLTPRFNGFSHKALSPPSISTKGMEISKAHSRRYRVRGARVLDCAGAGVASKTLGSTEARSCCPIAVAAQEGGVT</sequence>
<reference evidence="2" key="1">
    <citation type="submission" date="2014-09" db="EMBL/GenBank/DDBJ databases">
        <authorList>
            <person name="Mudge J."/>
            <person name="Ramaraj T."/>
            <person name="Lindquist I.E."/>
            <person name="Bharti A.K."/>
            <person name="Sundararajan A."/>
            <person name="Cameron C.T."/>
            <person name="Woodward J.E."/>
            <person name="May G.D."/>
            <person name="Brubaker C."/>
            <person name="Broadhvest J."/>
            <person name="Wilkins T.A."/>
        </authorList>
    </citation>
    <scope>NUCLEOTIDE SEQUENCE</scope>
    <source>
        <strain evidence="2">cv. AKA8401</strain>
    </source>
</reference>
<comment type="caution">
    <text evidence="1">The sequence shown here is derived from an EMBL/GenBank/DDBJ whole genome shotgun (WGS) entry which is preliminary data.</text>
</comment>
<name>A0A0B0N6W7_GOSAR</name>